<dbReference type="EMBL" id="JAAARO010000022">
    <property type="protein sequence ID" value="KAF5726919.1"/>
    <property type="molecule type" value="Genomic_DNA"/>
</dbReference>
<dbReference type="AlphaFoldDB" id="A0A7J7BYE1"/>
<dbReference type="PANTHER" id="PTHR31672:SF2">
    <property type="entry name" value="F-BOX DOMAIN-CONTAINING PROTEIN"/>
    <property type="match status" value="1"/>
</dbReference>
<evidence type="ECO:0000313" key="2">
    <source>
        <dbReference type="EMBL" id="KAF5726919.1"/>
    </source>
</evidence>
<dbReference type="CDD" id="cd09917">
    <property type="entry name" value="F-box_SF"/>
    <property type="match status" value="1"/>
</dbReference>
<dbReference type="InterPro" id="IPR006652">
    <property type="entry name" value="Kelch_1"/>
</dbReference>
<keyword evidence="3" id="KW-1185">Reference proteome</keyword>
<dbReference type="Pfam" id="PF01344">
    <property type="entry name" value="Kelch_1"/>
    <property type="match status" value="1"/>
</dbReference>
<dbReference type="InterPro" id="IPR050796">
    <property type="entry name" value="SCF_F-box_component"/>
</dbReference>
<reference evidence="2 3" key="1">
    <citation type="journal article" date="2020" name="Nat. Commun.">
        <title>Genome of Tripterygium wilfordii and identification of cytochrome P450 involved in triptolide biosynthesis.</title>
        <authorList>
            <person name="Tu L."/>
            <person name="Su P."/>
            <person name="Zhang Z."/>
            <person name="Gao L."/>
            <person name="Wang J."/>
            <person name="Hu T."/>
            <person name="Zhou J."/>
            <person name="Zhang Y."/>
            <person name="Zhao Y."/>
            <person name="Liu Y."/>
            <person name="Song Y."/>
            <person name="Tong Y."/>
            <person name="Lu Y."/>
            <person name="Yang J."/>
            <person name="Xu C."/>
            <person name="Jia M."/>
            <person name="Peters R.J."/>
            <person name="Huang L."/>
            <person name="Gao W."/>
        </authorList>
    </citation>
    <scope>NUCLEOTIDE SEQUENCE [LARGE SCALE GENOMIC DNA]</scope>
    <source>
        <strain evidence="3">cv. XIE 37</strain>
        <tissue evidence="2">Leaf</tissue>
    </source>
</reference>
<dbReference type="PANTHER" id="PTHR31672">
    <property type="entry name" value="BNACNNG10540D PROTEIN"/>
    <property type="match status" value="1"/>
</dbReference>
<dbReference type="SUPFAM" id="SSF117281">
    <property type="entry name" value="Kelch motif"/>
    <property type="match status" value="1"/>
</dbReference>
<organism evidence="2 3">
    <name type="scientific">Tripterygium wilfordii</name>
    <name type="common">Thunder God vine</name>
    <dbReference type="NCBI Taxonomy" id="458696"/>
    <lineage>
        <taxon>Eukaryota</taxon>
        <taxon>Viridiplantae</taxon>
        <taxon>Streptophyta</taxon>
        <taxon>Embryophyta</taxon>
        <taxon>Tracheophyta</taxon>
        <taxon>Spermatophyta</taxon>
        <taxon>Magnoliopsida</taxon>
        <taxon>eudicotyledons</taxon>
        <taxon>Gunneridae</taxon>
        <taxon>Pentapetalae</taxon>
        <taxon>rosids</taxon>
        <taxon>fabids</taxon>
        <taxon>Celastrales</taxon>
        <taxon>Celastraceae</taxon>
        <taxon>Tripterygium</taxon>
    </lineage>
</organism>
<dbReference type="InParanoid" id="A0A7J7BYE1"/>
<dbReference type="Gene3D" id="1.20.1280.50">
    <property type="match status" value="1"/>
</dbReference>
<dbReference type="Proteomes" id="UP000593562">
    <property type="component" value="Unassembled WGS sequence"/>
</dbReference>
<dbReference type="InterPro" id="IPR015915">
    <property type="entry name" value="Kelch-typ_b-propeller"/>
</dbReference>
<dbReference type="Pfam" id="PF12937">
    <property type="entry name" value="F-box-like"/>
    <property type="match status" value="1"/>
</dbReference>
<feature type="domain" description="F-box" evidence="1">
    <location>
        <begin position="64"/>
        <end position="96"/>
    </location>
</feature>
<dbReference type="SUPFAM" id="SSF81383">
    <property type="entry name" value="F-box domain"/>
    <property type="match status" value="1"/>
</dbReference>
<dbReference type="InterPro" id="IPR001810">
    <property type="entry name" value="F-box_dom"/>
</dbReference>
<comment type="caution">
    <text evidence="2">The sequence shown here is derived from an EMBL/GenBank/DDBJ whole genome shotgun (WGS) entry which is preliminary data.</text>
</comment>
<dbReference type="Gene3D" id="2.120.10.80">
    <property type="entry name" value="Kelch-type beta propeller"/>
    <property type="match status" value="1"/>
</dbReference>
<dbReference type="InterPro" id="IPR036047">
    <property type="entry name" value="F-box-like_dom_sf"/>
</dbReference>
<protein>
    <submittedName>
        <fullName evidence="2">Galactose oxidase/kelch repeat superfamily protein isoform 3</fullName>
    </submittedName>
</protein>
<proteinExistence type="predicted"/>
<accession>A0A7J7BYE1</accession>
<name>A0A7J7BYE1_TRIWF</name>
<dbReference type="SMART" id="SM00612">
    <property type="entry name" value="Kelch"/>
    <property type="match status" value="1"/>
</dbReference>
<evidence type="ECO:0000313" key="3">
    <source>
        <dbReference type="Proteomes" id="UP000593562"/>
    </source>
</evidence>
<sequence>MHTSATPNVQIAVTCGSLNQNTFASGSPLATDPNTYLIFSYNALFNYCTASQITISSCSSGKMWNCLPFDLLSKIFSLLAPDSLARARSVCGHWHESGKLNPLTTTRNFPAWFVGMPARNRGQYCYIHNPGMDTWHELHLNFLPDPVRYVASVDSLILLKYSHSTILKLGLCNPFTRQFRQLPLLNVARTNPAVGVLVMGRGPFPFFQVYVAGGMSDLPSGSATYESTLEMYNSRNDTWQIVGSMPMEFAVRLTVWTPNECVYSNGVLYWMTSARAYSVMGFEIGPNIWIELRVPMADRLEFAALVERNGRLTLVGGTCGSDACVWELSEGYSWVLIDKVPIELSVKLVGDKRNWCGAKCVGSKGAICLYRDLGSGMIVWREVGENGMWEWNWVDGCCFVRGKQVHNMQIKGVLLYPDLATSCNEMCK</sequence>
<gene>
    <name evidence="2" type="ORF">HS088_TW22G00604</name>
</gene>
<evidence type="ECO:0000259" key="1">
    <source>
        <dbReference type="Pfam" id="PF12937"/>
    </source>
</evidence>